<dbReference type="AlphaFoldDB" id="A0A6G8Q1N5"/>
<evidence type="ECO:0000313" key="2">
    <source>
        <dbReference type="EMBL" id="QIN80237.1"/>
    </source>
</evidence>
<feature type="compositionally biased region" description="Basic and acidic residues" evidence="1">
    <location>
        <begin position="83"/>
        <end position="102"/>
    </location>
</feature>
<evidence type="ECO:0000313" key="3">
    <source>
        <dbReference type="Proteomes" id="UP000502706"/>
    </source>
</evidence>
<organism evidence="2 3">
    <name type="scientific">Rubrobacter marinus</name>
    <dbReference type="NCBI Taxonomy" id="2653852"/>
    <lineage>
        <taxon>Bacteria</taxon>
        <taxon>Bacillati</taxon>
        <taxon>Actinomycetota</taxon>
        <taxon>Rubrobacteria</taxon>
        <taxon>Rubrobacterales</taxon>
        <taxon>Rubrobacteraceae</taxon>
        <taxon>Rubrobacter</taxon>
    </lineage>
</organism>
<dbReference type="RefSeq" id="WP_166397910.1">
    <property type="nucleotide sequence ID" value="NZ_CP045121.1"/>
</dbReference>
<dbReference type="KEGG" id="rmar:GBA65_18845"/>
<dbReference type="Proteomes" id="UP000502706">
    <property type="component" value="Chromosome"/>
</dbReference>
<proteinExistence type="predicted"/>
<accession>A0A6G8Q1N5</accession>
<keyword evidence="3" id="KW-1185">Reference proteome</keyword>
<sequence>MSREAIERAMEEAGWKLDAGFVDHLVVGHDSVVSILAYPWSWKTDAPAFEISHEVKDTTYWVREIPTPQRAIELIEENGGPAGEERGNPHKAESADEGMRSS</sequence>
<name>A0A6G8Q1N5_9ACTN</name>
<gene>
    <name evidence="2" type="ORF">GBA65_18845</name>
</gene>
<feature type="region of interest" description="Disordered" evidence="1">
    <location>
        <begin position="75"/>
        <end position="102"/>
    </location>
</feature>
<evidence type="ECO:0000256" key="1">
    <source>
        <dbReference type="SAM" id="MobiDB-lite"/>
    </source>
</evidence>
<reference evidence="2 3" key="1">
    <citation type="submission" date="2019-10" db="EMBL/GenBank/DDBJ databases">
        <title>Rubrobacter sp nov SCSIO 52915 isolated from a deep-sea sediment in the South China Sea.</title>
        <authorList>
            <person name="Chen R.W."/>
        </authorList>
    </citation>
    <scope>NUCLEOTIDE SEQUENCE [LARGE SCALE GENOMIC DNA]</scope>
    <source>
        <strain evidence="2 3">SCSIO 52915</strain>
    </source>
</reference>
<dbReference type="EMBL" id="CP045121">
    <property type="protein sequence ID" value="QIN80237.1"/>
    <property type="molecule type" value="Genomic_DNA"/>
</dbReference>
<protein>
    <submittedName>
        <fullName evidence="2">Uncharacterized protein</fullName>
    </submittedName>
</protein>